<gene>
    <name evidence="1" type="ORF">Tco_0682953</name>
</gene>
<name>A0ABQ4XUK1_9ASTR</name>
<accession>A0ABQ4XUK1</accession>
<reference evidence="1" key="2">
    <citation type="submission" date="2022-01" db="EMBL/GenBank/DDBJ databases">
        <authorList>
            <person name="Yamashiro T."/>
            <person name="Shiraishi A."/>
            <person name="Satake H."/>
            <person name="Nakayama K."/>
        </authorList>
    </citation>
    <scope>NUCLEOTIDE SEQUENCE</scope>
</reference>
<evidence type="ECO:0000313" key="1">
    <source>
        <dbReference type="EMBL" id="GJS68388.1"/>
    </source>
</evidence>
<organism evidence="1 2">
    <name type="scientific">Tanacetum coccineum</name>
    <dbReference type="NCBI Taxonomy" id="301880"/>
    <lineage>
        <taxon>Eukaryota</taxon>
        <taxon>Viridiplantae</taxon>
        <taxon>Streptophyta</taxon>
        <taxon>Embryophyta</taxon>
        <taxon>Tracheophyta</taxon>
        <taxon>Spermatophyta</taxon>
        <taxon>Magnoliopsida</taxon>
        <taxon>eudicotyledons</taxon>
        <taxon>Gunneridae</taxon>
        <taxon>Pentapetalae</taxon>
        <taxon>asterids</taxon>
        <taxon>campanulids</taxon>
        <taxon>Asterales</taxon>
        <taxon>Asteraceae</taxon>
        <taxon>Asteroideae</taxon>
        <taxon>Anthemideae</taxon>
        <taxon>Anthemidinae</taxon>
        <taxon>Tanacetum</taxon>
    </lineage>
</organism>
<protein>
    <submittedName>
        <fullName evidence="1">Uncharacterized protein</fullName>
    </submittedName>
</protein>
<keyword evidence="2" id="KW-1185">Reference proteome</keyword>
<comment type="caution">
    <text evidence="1">The sequence shown here is derived from an EMBL/GenBank/DDBJ whole genome shotgun (WGS) entry which is preliminary data.</text>
</comment>
<sequence>MITQNANLKAQILEKVFAVIALKNELRKSKGNSMDTKFAKPSVLRKPILQPLRNQSVVRKPTSFKFERPKISKQQFASQVDVEKDLSKPVTQHYLPKGREYAFAKLHHVNSRAKVKSHKTRRCIKPVEQKSHNQKPGRQIFTGHRFSPNKSFVVYEKTSPRYCLRWKPTGKILNTVSLRWIPTGTLLDSCTTKVDSEPSHGSHADISKIHKCKQTLDLSAASHHNVNRSSYIKYDSYDVNDRVGKSSRSLFDEYFNGENLVVSKSFVVTTVDAFDKRQKQPYLTSSTSTLATTVTADGNFDFDDGNPSRVNIKQLCDASVMRTASTAVKPCQEDSYEFYLITGNLNVGVVTWFLALGWHLEEIHVTWAHLEKKRTRLRLYTKNHEKLCIQRMETAPPS</sequence>
<reference evidence="1" key="1">
    <citation type="journal article" date="2022" name="Int. J. Mol. Sci.">
        <title>Draft Genome of Tanacetum Coccineum: Genomic Comparison of Closely Related Tanacetum-Family Plants.</title>
        <authorList>
            <person name="Yamashiro T."/>
            <person name="Shiraishi A."/>
            <person name="Nakayama K."/>
            <person name="Satake H."/>
        </authorList>
    </citation>
    <scope>NUCLEOTIDE SEQUENCE</scope>
</reference>
<dbReference type="EMBL" id="BQNB010009786">
    <property type="protein sequence ID" value="GJS68388.1"/>
    <property type="molecule type" value="Genomic_DNA"/>
</dbReference>
<dbReference type="Proteomes" id="UP001151760">
    <property type="component" value="Unassembled WGS sequence"/>
</dbReference>
<proteinExistence type="predicted"/>
<evidence type="ECO:0000313" key="2">
    <source>
        <dbReference type="Proteomes" id="UP001151760"/>
    </source>
</evidence>